<comment type="caution">
    <text evidence="8">The sequence shown here is derived from an EMBL/GenBank/DDBJ whole genome shotgun (WGS) entry which is preliminary data.</text>
</comment>
<feature type="transmembrane region" description="Helical" evidence="7">
    <location>
        <begin position="35"/>
        <end position="52"/>
    </location>
</feature>
<keyword evidence="3 7" id="KW-0812">Transmembrane</keyword>
<dbReference type="Proteomes" id="UP001152320">
    <property type="component" value="Chromosome 18"/>
</dbReference>
<accession>A0A9Q0YQN2</accession>
<evidence type="ECO:0000256" key="1">
    <source>
        <dbReference type="ARBA" id="ARBA00004141"/>
    </source>
</evidence>
<dbReference type="PANTHER" id="PTHR12665">
    <property type="entry name" value="ORMDL PROTEINS"/>
    <property type="match status" value="1"/>
</dbReference>
<feature type="region of interest" description="Disordered" evidence="6">
    <location>
        <begin position="1"/>
        <end position="20"/>
    </location>
</feature>
<keyword evidence="5 7" id="KW-0472">Membrane</keyword>
<organism evidence="8 9">
    <name type="scientific">Holothuria leucospilota</name>
    <name type="common">Black long sea cucumber</name>
    <name type="synonym">Mertensiothuria leucospilota</name>
    <dbReference type="NCBI Taxonomy" id="206669"/>
    <lineage>
        <taxon>Eukaryota</taxon>
        <taxon>Metazoa</taxon>
        <taxon>Echinodermata</taxon>
        <taxon>Eleutherozoa</taxon>
        <taxon>Echinozoa</taxon>
        <taxon>Holothuroidea</taxon>
        <taxon>Aspidochirotacea</taxon>
        <taxon>Aspidochirotida</taxon>
        <taxon>Holothuriidae</taxon>
        <taxon>Holothuria</taxon>
    </lineage>
</organism>
<reference evidence="8" key="1">
    <citation type="submission" date="2021-10" db="EMBL/GenBank/DDBJ databases">
        <title>Tropical sea cucumber genome reveals ecological adaptation and Cuvierian tubules defense mechanism.</title>
        <authorList>
            <person name="Chen T."/>
        </authorList>
    </citation>
    <scope>NUCLEOTIDE SEQUENCE</scope>
    <source>
        <strain evidence="8">Nanhai2018</strain>
        <tissue evidence="8">Muscle</tissue>
    </source>
</reference>
<name>A0A9Q0YQN2_HOLLE</name>
<evidence type="ECO:0000256" key="3">
    <source>
        <dbReference type="ARBA" id="ARBA00022692"/>
    </source>
</evidence>
<dbReference type="Pfam" id="PF04061">
    <property type="entry name" value="ORMDL"/>
    <property type="match status" value="1"/>
</dbReference>
<keyword evidence="4 7" id="KW-1133">Transmembrane helix</keyword>
<proteinExistence type="inferred from homology"/>
<dbReference type="GO" id="GO:2000303">
    <property type="term" value="P:regulation of ceramide biosynthetic process"/>
    <property type="evidence" value="ECO:0007669"/>
    <property type="project" value="UniProtKB-ARBA"/>
</dbReference>
<evidence type="ECO:0000256" key="4">
    <source>
        <dbReference type="ARBA" id="ARBA00022989"/>
    </source>
</evidence>
<sequence length="129" mass="14767">MKISLKPSNSSINLASQGGESNSEFHSWHDRRGSWLAYLLGVYLLQLIFLSLPFLSVATVWTLTLVTHNVVIMYLALHHAKGSIWIDSQGVERYQTQWEQMDNGQQYTPNRKFYTVVPIVVILSLCIQK</sequence>
<evidence type="ECO:0000256" key="2">
    <source>
        <dbReference type="ARBA" id="ARBA00007649"/>
    </source>
</evidence>
<dbReference type="EMBL" id="JAIZAY010000018">
    <property type="protein sequence ID" value="KAJ8024809.1"/>
    <property type="molecule type" value="Genomic_DNA"/>
</dbReference>
<protein>
    <submittedName>
        <fullName evidence="8">ORM1-like protein 3</fullName>
    </submittedName>
</protein>
<dbReference type="GO" id="GO:0005789">
    <property type="term" value="C:endoplasmic reticulum membrane"/>
    <property type="evidence" value="ECO:0007669"/>
    <property type="project" value="InterPro"/>
</dbReference>
<evidence type="ECO:0000313" key="9">
    <source>
        <dbReference type="Proteomes" id="UP001152320"/>
    </source>
</evidence>
<dbReference type="InterPro" id="IPR007203">
    <property type="entry name" value="ORMDL"/>
</dbReference>
<evidence type="ECO:0000256" key="7">
    <source>
        <dbReference type="SAM" id="Phobius"/>
    </source>
</evidence>
<evidence type="ECO:0000256" key="6">
    <source>
        <dbReference type="SAM" id="MobiDB-lite"/>
    </source>
</evidence>
<comment type="subcellular location">
    <subcellularLocation>
        <location evidence="1">Membrane</location>
        <topology evidence="1">Multi-pass membrane protein</topology>
    </subcellularLocation>
</comment>
<evidence type="ECO:0000256" key="5">
    <source>
        <dbReference type="ARBA" id="ARBA00023136"/>
    </source>
</evidence>
<keyword evidence="9" id="KW-1185">Reference proteome</keyword>
<comment type="similarity">
    <text evidence="2">Belongs to the ORM family.</text>
</comment>
<evidence type="ECO:0000313" key="8">
    <source>
        <dbReference type="EMBL" id="KAJ8024809.1"/>
    </source>
</evidence>
<gene>
    <name evidence="8" type="ORF">HOLleu_34827</name>
</gene>
<dbReference type="OrthoDB" id="1932233at2759"/>
<dbReference type="AlphaFoldDB" id="A0A9Q0YQN2"/>